<dbReference type="Proteomes" id="UP000077852">
    <property type="component" value="Unassembled WGS sequence"/>
</dbReference>
<gene>
    <name evidence="1" type="ORF">A3K87_22850</name>
</gene>
<accession>A0AA91DL48</accession>
<sequence length="206" mass="22655">MVVPVTPIDKLHTENKGIPLGVLWQSVADRIKSSDFNDRMEATRKDMGPKLTAALVRQLAAQGFEAKVVEGASSRSAESAIDESKLPPTDAVLRIYLNEVGMFSARFSKDYVPRVNLSAYLVRGETEDSLYSETLYYGADATSEKASWSVPANPEHRWSSFSELVERPQEVVQSYDHAVDALATRIAQNIRAQVAPSSVAVRPAMP</sequence>
<dbReference type="AlphaFoldDB" id="A0AA91DL48"/>
<evidence type="ECO:0000313" key="1">
    <source>
        <dbReference type="EMBL" id="OAK60832.1"/>
    </source>
</evidence>
<protein>
    <submittedName>
        <fullName evidence="1">Uncharacterized protein</fullName>
    </submittedName>
</protein>
<reference evidence="1 2" key="1">
    <citation type="submission" date="2016-03" db="EMBL/GenBank/DDBJ databases">
        <title>Genome sequence of Variovorax paradoxus KB5.</title>
        <authorList>
            <person name="Jeong H."/>
            <person name="Hong C.E."/>
            <person name="Jo S.H."/>
            <person name="Park J.M."/>
        </authorList>
    </citation>
    <scope>NUCLEOTIDE SEQUENCE [LARGE SCALE GENOMIC DNA]</scope>
    <source>
        <strain evidence="1 2">KB5</strain>
    </source>
</reference>
<organism evidence="1 2">
    <name type="scientific">Variovorax paradoxus</name>
    <dbReference type="NCBI Taxonomy" id="34073"/>
    <lineage>
        <taxon>Bacteria</taxon>
        <taxon>Pseudomonadati</taxon>
        <taxon>Pseudomonadota</taxon>
        <taxon>Betaproteobacteria</taxon>
        <taxon>Burkholderiales</taxon>
        <taxon>Comamonadaceae</taxon>
        <taxon>Variovorax</taxon>
    </lineage>
</organism>
<evidence type="ECO:0000313" key="2">
    <source>
        <dbReference type="Proteomes" id="UP000077852"/>
    </source>
</evidence>
<name>A0AA91DL48_VARPD</name>
<comment type="caution">
    <text evidence="1">The sequence shown here is derived from an EMBL/GenBank/DDBJ whole genome shotgun (WGS) entry which is preliminary data.</text>
</comment>
<proteinExistence type="predicted"/>
<dbReference type="EMBL" id="LVHG01000059">
    <property type="protein sequence ID" value="OAK60832.1"/>
    <property type="molecule type" value="Genomic_DNA"/>
</dbReference>